<dbReference type="RefSeq" id="XP_043034300.1">
    <property type="nucleotide sequence ID" value="XM_043181446.1"/>
</dbReference>
<protein>
    <submittedName>
        <fullName evidence="1">Uncharacterized protein</fullName>
    </submittedName>
</protein>
<dbReference type="OrthoDB" id="3251015at2759"/>
<keyword evidence="2" id="KW-1185">Reference proteome</keyword>
<dbReference type="GeneID" id="66103742"/>
<gene>
    <name evidence="1" type="ORF">BT62DRAFT_574379</name>
</gene>
<organism evidence="1 2">
    <name type="scientific">Guyanagaster necrorhizus</name>
    <dbReference type="NCBI Taxonomy" id="856835"/>
    <lineage>
        <taxon>Eukaryota</taxon>
        <taxon>Fungi</taxon>
        <taxon>Dikarya</taxon>
        <taxon>Basidiomycota</taxon>
        <taxon>Agaricomycotina</taxon>
        <taxon>Agaricomycetes</taxon>
        <taxon>Agaricomycetidae</taxon>
        <taxon>Agaricales</taxon>
        <taxon>Marasmiineae</taxon>
        <taxon>Physalacriaceae</taxon>
        <taxon>Guyanagaster</taxon>
    </lineage>
</organism>
<sequence>MAAASCGSVRYFRPSLVPGLTPTLAYASSSEYYLASPSVSFVHSSLPLCAWIYRGETYGLIVSTIHQYNVPPPAPILPSSPTLYTDHLNSCHIISSALSSPCTPYQWSNLPGRSLYRWLLYLPQHSPPPHHPPTITYTPAHTNSLSIPSQVNSFADLVASNSQWFKVRPPLAPLLTFSMDLFMLYSPNDGYIETNISKYVSSILISRSYSSPDFHPASTMLLPLYDQHSPPEHPYLRASSAFSALV</sequence>
<name>A0A9P7VHS8_9AGAR</name>
<accession>A0A9P7VHS8</accession>
<reference evidence="1" key="1">
    <citation type="submission" date="2020-11" db="EMBL/GenBank/DDBJ databases">
        <title>Adaptations for nitrogen fixation in a non-lichenized fungal sporocarp promotes dispersal by wood-feeding termites.</title>
        <authorList>
            <consortium name="DOE Joint Genome Institute"/>
            <person name="Koch R.A."/>
            <person name="Yoon G."/>
            <person name="Arayal U."/>
            <person name="Lail K."/>
            <person name="Amirebrahimi M."/>
            <person name="Labutti K."/>
            <person name="Lipzen A."/>
            <person name="Riley R."/>
            <person name="Barry K."/>
            <person name="Henrissat B."/>
            <person name="Grigoriev I.V."/>
            <person name="Herr J.R."/>
            <person name="Aime M.C."/>
        </authorList>
    </citation>
    <scope>NUCLEOTIDE SEQUENCE</scope>
    <source>
        <strain evidence="1">MCA 3950</strain>
    </source>
</reference>
<evidence type="ECO:0000313" key="2">
    <source>
        <dbReference type="Proteomes" id="UP000812287"/>
    </source>
</evidence>
<dbReference type="Proteomes" id="UP000812287">
    <property type="component" value="Unassembled WGS sequence"/>
</dbReference>
<dbReference type="EMBL" id="MU250567">
    <property type="protein sequence ID" value="KAG7440800.1"/>
    <property type="molecule type" value="Genomic_DNA"/>
</dbReference>
<proteinExistence type="predicted"/>
<dbReference type="AlphaFoldDB" id="A0A9P7VHS8"/>
<evidence type="ECO:0000313" key="1">
    <source>
        <dbReference type="EMBL" id="KAG7440800.1"/>
    </source>
</evidence>
<comment type="caution">
    <text evidence="1">The sequence shown here is derived from an EMBL/GenBank/DDBJ whole genome shotgun (WGS) entry which is preliminary data.</text>
</comment>